<gene>
    <name evidence="11" type="ORF">FHR65_004189</name>
</gene>
<comment type="caution">
    <text evidence="11">The sequence shown here is derived from an EMBL/GenBank/DDBJ whole genome shotgun (WGS) entry which is preliminary data.</text>
</comment>
<proteinExistence type="predicted"/>
<dbReference type="EMBL" id="JACIIQ010000028">
    <property type="protein sequence ID" value="MBB5672585.1"/>
    <property type="molecule type" value="Genomic_DNA"/>
</dbReference>
<keyword evidence="3" id="KW-0347">Helicase</keyword>
<evidence type="ECO:0000313" key="11">
    <source>
        <dbReference type="EMBL" id="MBB5672585.1"/>
    </source>
</evidence>
<dbReference type="SUPFAM" id="SSF52540">
    <property type="entry name" value="P-loop containing nucleoside triphosphate hydrolases"/>
    <property type="match status" value="1"/>
</dbReference>
<feature type="domain" description="UvrD-like helicase ATP-binding" evidence="9">
    <location>
        <begin position="196"/>
        <end position="243"/>
    </location>
</feature>
<dbReference type="PANTHER" id="PTHR11070:SF30">
    <property type="entry name" value="F-BOX DNA HELICASE 1"/>
    <property type="match status" value="1"/>
</dbReference>
<evidence type="ECO:0000259" key="9">
    <source>
        <dbReference type="Pfam" id="PF00580"/>
    </source>
</evidence>
<comment type="catalytic activity">
    <reaction evidence="8">
        <text>ATP + H2O = ADP + phosphate + H(+)</text>
        <dbReference type="Rhea" id="RHEA:13065"/>
        <dbReference type="ChEBI" id="CHEBI:15377"/>
        <dbReference type="ChEBI" id="CHEBI:15378"/>
        <dbReference type="ChEBI" id="CHEBI:30616"/>
        <dbReference type="ChEBI" id="CHEBI:43474"/>
        <dbReference type="ChEBI" id="CHEBI:456216"/>
        <dbReference type="EC" id="5.6.2.4"/>
    </reaction>
</comment>
<dbReference type="GO" id="GO:0031297">
    <property type="term" value="P:replication fork processing"/>
    <property type="evidence" value="ECO:0007669"/>
    <property type="project" value="TreeGrafter"/>
</dbReference>
<dbReference type="GO" id="GO:0003677">
    <property type="term" value="F:DNA binding"/>
    <property type="evidence" value="ECO:0007669"/>
    <property type="project" value="InterPro"/>
</dbReference>
<dbReference type="Pfam" id="PF13361">
    <property type="entry name" value="UvrD_C"/>
    <property type="match status" value="1"/>
</dbReference>
<evidence type="ECO:0000256" key="4">
    <source>
        <dbReference type="ARBA" id="ARBA00022840"/>
    </source>
</evidence>
<sequence>MSVFKPTPEQELIAKSEGRVIKVSAFAGTGKSSTFKYLAREKPSQKMLYLAFNKAIKEEAMGSFPSNVKAMTGHGLAYAAKGRIYGAVPQKLQPDMKPYHVLPSLVGTTNHIPKESHNLYGGRVIETVKSFMVSADPDLLPKHVALGESPSEARHMSQAQILLDAKRIWGLMCDPSSGIPMLHDGYLKLYQLSNPRLNYDAVLLDEAQDTNPVLQAIVGAQQARTFYVGDQHQAIYLFRGASNAMQRIKADEEFGLTGSFRFGESVADVANDILWLKGERMKLRGLGQHKGELRDIDDKNEGHALISRGNACLFREAVLAVGSGRPFAFVGPLGNYRFDQIVDTFNLSVGDQVRDPFLKSFASFEQLAEYAESMDDKEIKARVKLVGEFSAEIPRLVELITQKSLPWTEGIQDRLPANAQVFTTAHKSKGLEFDVVRLADDYQPLIDEDQNLVEVAKMSDADIEEINLQYVAATRAKKVLQLSEGLHEFLELKQQIDRSLQPRMAG</sequence>
<dbReference type="RefSeq" id="WP_184578917.1">
    <property type="nucleotide sequence ID" value="NZ_JACIIQ010000028.1"/>
</dbReference>
<organism evidence="11">
    <name type="scientific">Xanthomonas arboricola</name>
    <dbReference type="NCBI Taxonomy" id="56448"/>
    <lineage>
        <taxon>Bacteria</taxon>
        <taxon>Pseudomonadati</taxon>
        <taxon>Pseudomonadota</taxon>
        <taxon>Gammaproteobacteria</taxon>
        <taxon>Lysobacterales</taxon>
        <taxon>Lysobacteraceae</taxon>
        <taxon>Xanthomonas</taxon>
    </lineage>
</organism>
<dbReference type="GO" id="GO:0016787">
    <property type="term" value="F:hydrolase activity"/>
    <property type="evidence" value="ECO:0007669"/>
    <property type="project" value="UniProtKB-KW"/>
</dbReference>
<feature type="domain" description="UvrD-like helicase C-terminal" evidence="10">
    <location>
        <begin position="367"/>
        <end position="483"/>
    </location>
</feature>
<evidence type="ECO:0000259" key="10">
    <source>
        <dbReference type="Pfam" id="PF13361"/>
    </source>
</evidence>
<dbReference type="InterPro" id="IPR000212">
    <property type="entry name" value="DNA_helicase_UvrD/REP"/>
</dbReference>
<keyword evidence="4" id="KW-0067">ATP-binding</keyword>
<dbReference type="PANTHER" id="PTHR11070">
    <property type="entry name" value="UVRD / RECB / PCRA DNA HELICASE FAMILY MEMBER"/>
    <property type="match status" value="1"/>
</dbReference>
<evidence type="ECO:0000256" key="8">
    <source>
        <dbReference type="ARBA" id="ARBA00048988"/>
    </source>
</evidence>
<dbReference type="GO" id="GO:0000724">
    <property type="term" value="P:double-strand break repair via homologous recombination"/>
    <property type="evidence" value="ECO:0007669"/>
    <property type="project" value="TreeGrafter"/>
</dbReference>
<dbReference type="InterPro" id="IPR027417">
    <property type="entry name" value="P-loop_NTPase"/>
</dbReference>
<keyword evidence="2" id="KW-0378">Hydrolase</keyword>
<dbReference type="Proteomes" id="UP000528595">
    <property type="component" value="Unassembled WGS sequence"/>
</dbReference>
<reference evidence="11" key="1">
    <citation type="submission" date="2020-08" db="EMBL/GenBank/DDBJ databases">
        <title>Studying the diversity of plant-associated saprophytic bacteria and their role in host health and plant-pathogen interactions.</title>
        <authorList>
            <person name="Potnis N."/>
        </authorList>
    </citation>
    <scope>NUCLEOTIDE SEQUENCE</scope>
    <source>
        <strain evidence="11">F21</strain>
    </source>
</reference>
<accession>A0AB73H2L0</accession>
<dbReference type="Gene3D" id="3.40.50.300">
    <property type="entry name" value="P-loop containing nucleotide triphosphate hydrolases"/>
    <property type="match status" value="2"/>
</dbReference>
<dbReference type="InterPro" id="IPR014017">
    <property type="entry name" value="DNA_helicase_UvrD-like_C"/>
</dbReference>
<dbReference type="Pfam" id="PF00580">
    <property type="entry name" value="UvrD-helicase"/>
    <property type="match status" value="1"/>
</dbReference>
<evidence type="ECO:0000256" key="3">
    <source>
        <dbReference type="ARBA" id="ARBA00022806"/>
    </source>
</evidence>
<dbReference type="AlphaFoldDB" id="A0AB73H2L0"/>
<evidence type="ECO:0000256" key="2">
    <source>
        <dbReference type="ARBA" id="ARBA00022801"/>
    </source>
</evidence>
<evidence type="ECO:0000256" key="1">
    <source>
        <dbReference type="ARBA" id="ARBA00022741"/>
    </source>
</evidence>
<evidence type="ECO:0000256" key="6">
    <source>
        <dbReference type="ARBA" id="ARBA00034617"/>
    </source>
</evidence>
<keyword evidence="1" id="KW-0547">Nucleotide-binding</keyword>
<dbReference type="InterPro" id="IPR014016">
    <property type="entry name" value="UvrD-like_ATP-bd"/>
</dbReference>
<dbReference type="EC" id="5.6.2.4" evidence="7"/>
<keyword evidence="5" id="KW-0413">Isomerase</keyword>
<comment type="catalytic activity">
    <reaction evidence="6">
        <text>Couples ATP hydrolysis with the unwinding of duplex DNA by translocating in the 3'-5' direction.</text>
        <dbReference type="EC" id="5.6.2.4"/>
    </reaction>
</comment>
<dbReference type="GO" id="GO:0043138">
    <property type="term" value="F:3'-5' DNA helicase activity"/>
    <property type="evidence" value="ECO:0007669"/>
    <property type="project" value="UniProtKB-EC"/>
</dbReference>
<protein>
    <recommendedName>
        <fullName evidence="7">DNA 3'-5' helicase</fullName>
        <ecNumber evidence="7">5.6.2.4</ecNumber>
    </recommendedName>
</protein>
<evidence type="ECO:0000256" key="7">
    <source>
        <dbReference type="ARBA" id="ARBA00034808"/>
    </source>
</evidence>
<evidence type="ECO:0000256" key="5">
    <source>
        <dbReference type="ARBA" id="ARBA00023235"/>
    </source>
</evidence>
<name>A0AB73H2L0_9XANT</name>
<dbReference type="GO" id="GO:0005524">
    <property type="term" value="F:ATP binding"/>
    <property type="evidence" value="ECO:0007669"/>
    <property type="project" value="UniProtKB-KW"/>
</dbReference>